<dbReference type="Proteomes" id="UP001175271">
    <property type="component" value="Unassembled WGS sequence"/>
</dbReference>
<comment type="caution">
    <text evidence="1">The sequence shown here is derived from an EMBL/GenBank/DDBJ whole genome shotgun (WGS) entry which is preliminary data.</text>
</comment>
<reference evidence="1" key="1">
    <citation type="submission" date="2023-06" db="EMBL/GenBank/DDBJ databases">
        <title>Genomic analysis of the entomopathogenic nematode Steinernema hermaphroditum.</title>
        <authorList>
            <person name="Schwarz E.M."/>
            <person name="Heppert J.K."/>
            <person name="Baniya A."/>
            <person name="Schwartz H.T."/>
            <person name="Tan C.-H."/>
            <person name="Antoshechkin I."/>
            <person name="Sternberg P.W."/>
            <person name="Goodrich-Blair H."/>
            <person name="Dillman A.R."/>
        </authorList>
    </citation>
    <scope>NUCLEOTIDE SEQUENCE</scope>
    <source>
        <strain evidence="1">PS9179</strain>
        <tissue evidence="1">Whole animal</tissue>
    </source>
</reference>
<proteinExistence type="predicted"/>
<evidence type="ECO:0000313" key="1">
    <source>
        <dbReference type="EMBL" id="KAK0407902.1"/>
    </source>
</evidence>
<keyword evidence="2" id="KW-1185">Reference proteome</keyword>
<evidence type="ECO:0000313" key="2">
    <source>
        <dbReference type="Proteomes" id="UP001175271"/>
    </source>
</evidence>
<protein>
    <submittedName>
        <fullName evidence="1">Uncharacterized protein</fullName>
    </submittedName>
</protein>
<sequence length="208" mass="24687">MNIALVVLFSIAATGFGYTPYTCIYSQFKWTMNVYRGLCRDSPLYKLPRDYSFDEWSSFAALDVPSMDICHPARHIQHALDVFFNKSGCHYSTHYYSRMDRCRTEAEDDDEAWAEYERCFYAKSDYADSDEERSNERVPRLKTFDPHFHSWTDFKCAWQHYSPFCGHEISRFLCDLMIDQHDYRVKKNGEDGNPDFHKMLDFCEENVV</sequence>
<organism evidence="1 2">
    <name type="scientific">Steinernema hermaphroditum</name>
    <dbReference type="NCBI Taxonomy" id="289476"/>
    <lineage>
        <taxon>Eukaryota</taxon>
        <taxon>Metazoa</taxon>
        <taxon>Ecdysozoa</taxon>
        <taxon>Nematoda</taxon>
        <taxon>Chromadorea</taxon>
        <taxon>Rhabditida</taxon>
        <taxon>Tylenchina</taxon>
        <taxon>Panagrolaimomorpha</taxon>
        <taxon>Strongyloidoidea</taxon>
        <taxon>Steinernematidae</taxon>
        <taxon>Steinernema</taxon>
    </lineage>
</organism>
<dbReference type="AlphaFoldDB" id="A0AA39HL49"/>
<dbReference type="EMBL" id="JAUCMV010000003">
    <property type="protein sequence ID" value="KAK0407902.1"/>
    <property type="molecule type" value="Genomic_DNA"/>
</dbReference>
<gene>
    <name evidence="1" type="ORF">QR680_003662</name>
</gene>
<accession>A0AA39HL49</accession>
<name>A0AA39HL49_9BILA</name>